<keyword evidence="3 7" id="KW-0032">Aminotransferase</keyword>
<proteinExistence type="inferred from homology"/>
<dbReference type="PATRIC" id="fig|1439726.3.peg.1444"/>
<evidence type="ECO:0000256" key="6">
    <source>
        <dbReference type="ARBA" id="ARBA00049185"/>
    </source>
</evidence>
<evidence type="ECO:0000256" key="4">
    <source>
        <dbReference type="ARBA" id="ARBA00022679"/>
    </source>
</evidence>
<dbReference type="EC" id="2.6.1.-" evidence="7"/>
<keyword evidence="11" id="KW-1185">Reference proteome</keyword>
<dbReference type="Pfam" id="PF00155">
    <property type="entry name" value="Aminotran_1_2"/>
    <property type="match status" value="1"/>
</dbReference>
<name>A0A1E3H4M1_9HYPH</name>
<evidence type="ECO:0000259" key="9">
    <source>
        <dbReference type="Pfam" id="PF00155"/>
    </source>
</evidence>
<dbReference type="SUPFAM" id="SSF53383">
    <property type="entry name" value="PLP-dependent transferases"/>
    <property type="match status" value="1"/>
</dbReference>
<evidence type="ECO:0000256" key="5">
    <source>
        <dbReference type="ARBA" id="ARBA00022898"/>
    </source>
</evidence>
<dbReference type="Proteomes" id="UP000094622">
    <property type="component" value="Unassembled WGS sequence"/>
</dbReference>
<dbReference type="EMBL" id="MCRJ01000025">
    <property type="protein sequence ID" value="ODN71260.1"/>
    <property type="molecule type" value="Genomic_DNA"/>
</dbReference>
<organism evidence="10 11">
    <name type="scientific">Methylobrevis pamukkalensis</name>
    <dbReference type="NCBI Taxonomy" id="1439726"/>
    <lineage>
        <taxon>Bacteria</taxon>
        <taxon>Pseudomonadati</taxon>
        <taxon>Pseudomonadota</taxon>
        <taxon>Alphaproteobacteria</taxon>
        <taxon>Hyphomicrobiales</taxon>
        <taxon>Pleomorphomonadaceae</taxon>
        <taxon>Methylobrevis</taxon>
    </lineage>
</organism>
<dbReference type="InterPro" id="IPR015421">
    <property type="entry name" value="PyrdxlP-dep_Trfase_major"/>
</dbReference>
<reference evidence="10 11" key="1">
    <citation type="submission" date="2016-07" db="EMBL/GenBank/DDBJ databases">
        <title>Draft Genome Sequence of Methylobrevis pamukkalensis PK2.</title>
        <authorList>
            <person name="Vasilenko O.V."/>
            <person name="Doronina N.V."/>
            <person name="Shmareva M.N."/>
            <person name="Tarlachkov S.V."/>
            <person name="Mustakhimov I."/>
            <person name="Trotsenko Y.A."/>
        </authorList>
    </citation>
    <scope>NUCLEOTIDE SEQUENCE [LARGE SCALE GENOMIC DNA]</scope>
    <source>
        <strain evidence="10 11">PK2</strain>
    </source>
</reference>
<evidence type="ECO:0000313" key="10">
    <source>
        <dbReference type="EMBL" id="ODN71260.1"/>
    </source>
</evidence>
<dbReference type="GO" id="GO:0030170">
    <property type="term" value="F:pyridoxal phosphate binding"/>
    <property type="evidence" value="ECO:0007669"/>
    <property type="project" value="InterPro"/>
</dbReference>
<dbReference type="InterPro" id="IPR004839">
    <property type="entry name" value="Aminotransferase_I/II_large"/>
</dbReference>
<feature type="domain" description="Aminotransferase class I/classII large" evidence="9">
    <location>
        <begin position="42"/>
        <end position="275"/>
    </location>
</feature>
<dbReference type="PANTHER" id="PTHR46383">
    <property type="entry name" value="ASPARTATE AMINOTRANSFERASE"/>
    <property type="match status" value="1"/>
</dbReference>
<evidence type="ECO:0000256" key="2">
    <source>
        <dbReference type="ARBA" id="ARBA00007441"/>
    </source>
</evidence>
<evidence type="ECO:0000256" key="3">
    <source>
        <dbReference type="ARBA" id="ARBA00022576"/>
    </source>
</evidence>
<dbReference type="CDD" id="cd00609">
    <property type="entry name" value="AAT_like"/>
    <property type="match status" value="1"/>
</dbReference>
<evidence type="ECO:0000256" key="7">
    <source>
        <dbReference type="RuleBase" id="RU000481"/>
    </source>
</evidence>
<gene>
    <name evidence="10" type="primary">ybdL</name>
    <name evidence="10" type="ORF">A6302_01375</name>
</gene>
<keyword evidence="4 7" id="KW-0808">Transferase</keyword>
<dbReference type="InterPro" id="IPR050596">
    <property type="entry name" value="AspAT/PAT-like"/>
</dbReference>
<sequence>MTIGGRIASHLVNPLVVGTDAPPIPSAQVWLAAYDRQQGPAINLSQAVPGDPPPELLLAKLAAAAGDPASAAYGPITGDASLRTALTGEIGAIYGAGPDRGPGLGDVAITAGCNQAFFASIIALARAGDEVMLPTPWYFNHKMTLDMLGIATVALPARAEAGFVPSVDDARARLSARTRAIVLVTPNNPTGAIYPPATIGAFKALCDEAGITLVLDETYRDFLPEGHGAPHGLLATPGWRRNFVQLYSFSKAFGIPGYRLGAAVGDAASSTNSPRCSTACRSARRARGRRRSPRPWPISPAIAVATATGSPRGRRCSLPRWPGRPAGR</sequence>
<dbReference type="PANTHER" id="PTHR46383:SF1">
    <property type="entry name" value="ASPARTATE AMINOTRANSFERASE"/>
    <property type="match status" value="1"/>
</dbReference>
<comment type="catalytic activity">
    <reaction evidence="6">
        <text>L-aspartate + 2-oxoglutarate = oxaloacetate + L-glutamate</text>
        <dbReference type="Rhea" id="RHEA:21824"/>
        <dbReference type="ChEBI" id="CHEBI:16452"/>
        <dbReference type="ChEBI" id="CHEBI:16810"/>
        <dbReference type="ChEBI" id="CHEBI:29985"/>
        <dbReference type="ChEBI" id="CHEBI:29991"/>
        <dbReference type="EC" id="2.6.1.1"/>
    </reaction>
</comment>
<dbReference type="Gene3D" id="3.40.640.10">
    <property type="entry name" value="Type I PLP-dependent aspartate aminotransferase-like (Major domain)"/>
    <property type="match status" value="1"/>
</dbReference>
<feature type="compositionally biased region" description="Basic residues" evidence="8">
    <location>
        <begin position="282"/>
        <end position="293"/>
    </location>
</feature>
<comment type="cofactor">
    <cofactor evidence="1 7">
        <name>pyridoxal 5'-phosphate</name>
        <dbReference type="ChEBI" id="CHEBI:597326"/>
    </cofactor>
</comment>
<dbReference type="InterPro" id="IPR015424">
    <property type="entry name" value="PyrdxlP-dep_Trfase"/>
</dbReference>
<comment type="caution">
    <text evidence="10">The sequence shown here is derived from an EMBL/GenBank/DDBJ whole genome shotgun (WGS) entry which is preliminary data.</text>
</comment>
<comment type="similarity">
    <text evidence="2 7">Belongs to the class-I pyridoxal-phosphate-dependent aminotransferase family.</text>
</comment>
<evidence type="ECO:0000313" key="11">
    <source>
        <dbReference type="Proteomes" id="UP000094622"/>
    </source>
</evidence>
<protein>
    <recommendedName>
        <fullName evidence="7">Aminotransferase</fullName>
        <ecNumber evidence="7">2.6.1.-</ecNumber>
    </recommendedName>
</protein>
<dbReference type="GO" id="GO:0004069">
    <property type="term" value="F:L-aspartate:2-oxoglutarate aminotransferase activity"/>
    <property type="evidence" value="ECO:0007669"/>
    <property type="project" value="UniProtKB-EC"/>
</dbReference>
<keyword evidence="5" id="KW-0663">Pyridoxal phosphate</keyword>
<dbReference type="PROSITE" id="PS00105">
    <property type="entry name" value="AA_TRANSFER_CLASS_1"/>
    <property type="match status" value="1"/>
</dbReference>
<dbReference type="InterPro" id="IPR004838">
    <property type="entry name" value="NHTrfase_class1_PyrdxlP-BS"/>
</dbReference>
<feature type="region of interest" description="Disordered" evidence="8">
    <location>
        <begin position="267"/>
        <end position="328"/>
    </location>
</feature>
<dbReference type="AlphaFoldDB" id="A0A1E3H4M1"/>
<evidence type="ECO:0000256" key="1">
    <source>
        <dbReference type="ARBA" id="ARBA00001933"/>
    </source>
</evidence>
<dbReference type="GO" id="GO:0006520">
    <property type="term" value="P:amino acid metabolic process"/>
    <property type="evidence" value="ECO:0007669"/>
    <property type="project" value="InterPro"/>
</dbReference>
<accession>A0A1E3H4M1</accession>
<evidence type="ECO:0000256" key="8">
    <source>
        <dbReference type="SAM" id="MobiDB-lite"/>
    </source>
</evidence>